<evidence type="ECO:0000256" key="4">
    <source>
        <dbReference type="ARBA" id="ARBA00023277"/>
    </source>
</evidence>
<dbReference type="NCBIfam" id="TIGR04183">
    <property type="entry name" value="Por_Secre_tail"/>
    <property type="match status" value="1"/>
</dbReference>
<evidence type="ECO:0000256" key="6">
    <source>
        <dbReference type="ARBA" id="ARBA00023326"/>
    </source>
</evidence>
<evidence type="ECO:0000256" key="2">
    <source>
        <dbReference type="ARBA" id="ARBA00022801"/>
    </source>
</evidence>
<organism evidence="8 9">
    <name type="scientific">Hymenobacter metallilatus</name>
    <dbReference type="NCBI Taxonomy" id="2493666"/>
    <lineage>
        <taxon>Bacteria</taxon>
        <taxon>Pseudomonadati</taxon>
        <taxon>Bacteroidota</taxon>
        <taxon>Cytophagia</taxon>
        <taxon>Cytophagales</taxon>
        <taxon>Hymenobacteraceae</taxon>
        <taxon>Hymenobacter</taxon>
    </lineage>
</organism>
<name>A0A428JKD0_9BACT</name>
<dbReference type="InterPro" id="IPR050386">
    <property type="entry name" value="Glycosyl_hydrolase_5"/>
</dbReference>
<dbReference type="OrthoDB" id="9800955at2"/>
<dbReference type="AlphaFoldDB" id="A0A428JKD0"/>
<comment type="similarity">
    <text evidence="1">Belongs to the glycosyl hydrolase 5 (cellulase A) family.</text>
</comment>
<dbReference type="Pfam" id="PF14200">
    <property type="entry name" value="RicinB_lectin_2"/>
    <property type="match status" value="2"/>
</dbReference>
<dbReference type="CDD" id="cd00161">
    <property type="entry name" value="beta-trefoil_Ricin-like"/>
    <property type="match status" value="1"/>
</dbReference>
<dbReference type="InterPro" id="IPR001547">
    <property type="entry name" value="Glyco_hydro_5"/>
</dbReference>
<keyword evidence="3" id="KW-0136">Cellulose degradation</keyword>
<evidence type="ECO:0000313" key="9">
    <source>
        <dbReference type="Proteomes" id="UP000280066"/>
    </source>
</evidence>
<dbReference type="InterPro" id="IPR026444">
    <property type="entry name" value="Secre_tail"/>
</dbReference>
<dbReference type="Pfam" id="PF00150">
    <property type="entry name" value="Cellulase"/>
    <property type="match status" value="1"/>
</dbReference>
<evidence type="ECO:0000256" key="5">
    <source>
        <dbReference type="ARBA" id="ARBA00023295"/>
    </source>
</evidence>
<dbReference type="PANTHER" id="PTHR31297">
    <property type="entry name" value="GLUCAN ENDO-1,6-BETA-GLUCOSIDASE B"/>
    <property type="match status" value="1"/>
</dbReference>
<gene>
    <name evidence="8" type="ORF">EI290_10915</name>
</gene>
<dbReference type="GO" id="GO:0008422">
    <property type="term" value="F:beta-glucosidase activity"/>
    <property type="evidence" value="ECO:0007669"/>
    <property type="project" value="TreeGrafter"/>
</dbReference>
<keyword evidence="5" id="KW-0326">Glycosidase</keyword>
<dbReference type="InterPro" id="IPR017853">
    <property type="entry name" value="GH"/>
</dbReference>
<keyword evidence="2" id="KW-0378">Hydrolase</keyword>
<dbReference type="SUPFAM" id="SSF51445">
    <property type="entry name" value="(Trans)glycosidases"/>
    <property type="match status" value="1"/>
</dbReference>
<dbReference type="Proteomes" id="UP000280066">
    <property type="component" value="Unassembled WGS sequence"/>
</dbReference>
<dbReference type="GO" id="GO:0030245">
    <property type="term" value="P:cellulose catabolic process"/>
    <property type="evidence" value="ECO:0007669"/>
    <property type="project" value="UniProtKB-KW"/>
</dbReference>
<sequence length="753" mass="82700">MPRVPRPCWRVGNGSDLATSIGPGPVKPAFRPPQDRLVPFPFSQPIPTFMNIRTFSGGRVARALRQLPLVLAGLGLGQAAQAQSFLRADGQRIVNASNQEVILNGMNLGNWAVQEGYMMKVGWPGLDGKQTQGKVKKTLYNAGMTDAAVETFYQNYRANFITKPDLDYIASKGFNCVRLPLHYELFLTPAQRAVRNSVMRGTVSYESYVSQLTGWYNNNQLFTDPGNMAALAMIDNTLAWAQANNMYVVLDMHAVPGSQGTDANIADQIVANDLWNRQINQDVLDRLWRFVSNRYKNDARVAMYDLINEPNNYPSNQKIHDVLQRLITSIRGQGDNHLILVEGNGWGNDYNYLEPFTFPNRSNLVYNSHRYSGTGYEMDNGVNSTGGGPNDLRFIGNLRNFRSTHNVPIWIGETGENSDTWMRDAARNLNSVGIGWCHWTYKRFEDRSNPAFMHINPPYVVDGPAGLNQVLTNIQFANCVPNTTVAAVSPNQNGIVNYPGGGNYNGTGSGPAIGRIYEISSKNGGKALEVSNNSQANGGRVQQWTWVASASQKWKLVDAGGGYVRLVNLNSNKSLDVAGPSTADGALTHQWDWLSQDSQYWQIIGNGDGTYRIINKFSGKALDVSNNSTADGAAVHQWTYGGGDNQRWWFSDQGAARVALATAGSAADLCLQVYPTVADAELSLYYTSAAAQRLHLRLLDLTGRVVVSQPNQAVTSGDNHLTVPVAALRAGVYLLQVDTPAGQLVRRVVVAHE</sequence>
<dbReference type="GO" id="GO:0005576">
    <property type="term" value="C:extracellular region"/>
    <property type="evidence" value="ECO:0007669"/>
    <property type="project" value="TreeGrafter"/>
</dbReference>
<dbReference type="Gene3D" id="3.20.20.80">
    <property type="entry name" value="Glycosidases"/>
    <property type="match status" value="1"/>
</dbReference>
<evidence type="ECO:0000313" key="8">
    <source>
        <dbReference type="EMBL" id="RSK33215.1"/>
    </source>
</evidence>
<keyword evidence="9" id="KW-1185">Reference proteome</keyword>
<keyword evidence="6" id="KW-0624">Polysaccharide degradation</keyword>
<evidence type="ECO:0000256" key="1">
    <source>
        <dbReference type="ARBA" id="ARBA00005641"/>
    </source>
</evidence>
<comment type="caution">
    <text evidence="8">The sequence shown here is derived from an EMBL/GenBank/DDBJ whole genome shotgun (WGS) entry which is preliminary data.</text>
</comment>
<feature type="domain" description="Ricin B lectin" evidence="7">
    <location>
        <begin position="514"/>
        <end position="651"/>
    </location>
</feature>
<evidence type="ECO:0000256" key="3">
    <source>
        <dbReference type="ARBA" id="ARBA00023001"/>
    </source>
</evidence>
<evidence type="ECO:0000259" key="7">
    <source>
        <dbReference type="SMART" id="SM00458"/>
    </source>
</evidence>
<dbReference type="InterPro" id="IPR035992">
    <property type="entry name" value="Ricin_B-like_lectins"/>
</dbReference>
<dbReference type="PANTHER" id="PTHR31297:SF41">
    <property type="entry name" value="ENDOGLUCANASE, PUTATIVE (AFU_ORTHOLOGUE AFUA_5G01830)-RELATED"/>
    <property type="match status" value="1"/>
</dbReference>
<dbReference type="SUPFAM" id="SSF50370">
    <property type="entry name" value="Ricin B-like lectins"/>
    <property type="match status" value="1"/>
</dbReference>
<dbReference type="EMBL" id="RWIS01000006">
    <property type="protein sequence ID" value="RSK33215.1"/>
    <property type="molecule type" value="Genomic_DNA"/>
</dbReference>
<accession>A0A428JKD0</accession>
<keyword evidence="4" id="KW-0119">Carbohydrate metabolism</keyword>
<protein>
    <submittedName>
        <fullName evidence="8">T9SS C-terminal target domain-containing protein</fullName>
    </submittedName>
</protein>
<dbReference type="SMART" id="SM00458">
    <property type="entry name" value="RICIN"/>
    <property type="match status" value="1"/>
</dbReference>
<reference evidence="8 9" key="1">
    <citation type="submission" date="2018-12" db="EMBL/GenBank/DDBJ databases">
        <authorList>
            <person name="Feng G."/>
            <person name="Zhu H."/>
        </authorList>
    </citation>
    <scope>NUCLEOTIDE SEQUENCE [LARGE SCALE GENOMIC DNA]</scope>
    <source>
        <strain evidence="8 9">9PBR-2</strain>
    </source>
</reference>
<dbReference type="PROSITE" id="PS50231">
    <property type="entry name" value="RICIN_B_LECTIN"/>
    <property type="match status" value="1"/>
</dbReference>
<dbReference type="GO" id="GO:0009986">
    <property type="term" value="C:cell surface"/>
    <property type="evidence" value="ECO:0007669"/>
    <property type="project" value="TreeGrafter"/>
</dbReference>
<proteinExistence type="inferred from homology"/>
<dbReference type="InterPro" id="IPR000772">
    <property type="entry name" value="Ricin_B_lectin"/>
</dbReference>
<dbReference type="Gene3D" id="2.80.10.50">
    <property type="match status" value="3"/>
</dbReference>